<feature type="transmembrane region" description="Helical" evidence="1">
    <location>
        <begin position="135"/>
        <end position="156"/>
    </location>
</feature>
<dbReference type="AlphaFoldDB" id="A0A1I7YUW9"/>
<dbReference type="Proteomes" id="UP000095287">
    <property type="component" value="Unplaced"/>
</dbReference>
<dbReference type="WBParaSite" id="L893_g1999.t2">
    <property type="protein sequence ID" value="L893_g1999.t2"/>
    <property type="gene ID" value="L893_g1999"/>
</dbReference>
<name>A0A1I7YUW9_9BILA</name>
<keyword evidence="2" id="KW-1185">Reference proteome</keyword>
<organism evidence="2 3">
    <name type="scientific">Steinernema glaseri</name>
    <dbReference type="NCBI Taxonomy" id="37863"/>
    <lineage>
        <taxon>Eukaryota</taxon>
        <taxon>Metazoa</taxon>
        <taxon>Ecdysozoa</taxon>
        <taxon>Nematoda</taxon>
        <taxon>Chromadorea</taxon>
        <taxon>Rhabditida</taxon>
        <taxon>Tylenchina</taxon>
        <taxon>Panagrolaimomorpha</taxon>
        <taxon>Strongyloidoidea</taxon>
        <taxon>Steinernematidae</taxon>
        <taxon>Steinernema</taxon>
    </lineage>
</organism>
<sequence>MLQLLYADEKVPNRFKCCYKRFHVVPMSKMIAVFHGLVFTSALFWYLPQSIYLFPIVPLVFVTAFHGFRSENPAPLIALQLYLTFLVLINVLFAISIFAVSMVDYERLLVFIGHDCQGERNICRPSKNDPWAVKVVLVLSAKIVIGMTSVFCYWHFSIVRACRQYYREQRDQKKYVQLAVPDSFLNTTIEERSRIAPAPPKMTNTA</sequence>
<proteinExistence type="predicted"/>
<keyword evidence="1" id="KW-0812">Transmembrane</keyword>
<evidence type="ECO:0000256" key="1">
    <source>
        <dbReference type="SAM" id="Phobius"/>
    </source>
</evidence>
<reference evidence="3" key="1">
    <citation type="submission" date="2016-11" db="UniProtKB">
        <authorList>
            <consortium name="WormBaseParasite"/>
        </authorList>
    </citation>
    <scope>IDENTIFICATION</scope>
</reference>
<keyword evidence="1" id="KW-1133">Transmembrane helix</keyword>
<evidence type="ECO:0000313" key="3">
    <source>
        <dbReference type="WBParaSite" id="L893_g1999.t2"/>
    </source>
</evidence>
<feature type="transmembrane region" description="Helical" evidence="1">
    <location>
        <begin position="52"/>
        <end position="69"/>
    </location>
</feature>
<feature type="transmembrane region" description="Helical" evidence="1">
    <location>
        <begin position="30"/>
        <end position="46"/>
    </location>
</feature>
<feature type="transmembrane region" description="Helical" evidence="1">
    <location>
        <begin position="81"/>
        <end position="103"/>
    </location>
</feature>
<protein>
    <submittedName>
        <fullName evidence="3">Palmitoyltransferase</fullName>
    </submittedName>
</protein>
<evidence type="ECO:0000313" key="2">
    <source>
        <dbReference type="Proteomes" id="UP000095287"/>
    </source>
</evidence>
<accession>A0A1I7YUW9</accession>
<keyword evidence="1" id="KW-0472">Membrane</keyword>